<comment type="subunit">
    <text evidence="2">Monomer.</text>
</comment>
<evidence type="ECO:0000256" key="4">
    <source>
        <dbReference type="ARBA" id="ARBA00022679"/>
    </source>
</evidence>
<dbReference type="InterPro" id="IPR011992">
    <property type="entry name" value="EF-hand-dom_pair"/>
</dbReference>
<keyword evidence="15" id="KW-1185">Reference proteome</keyword>
<dbReference type="Pfam" id="PF00069">
    <property type="entry name" value="Pkinase"/>
    <property type="match status" value="1"/>
</dbReference>
<dbReference type="InterPro" id="IPR011009">
    <property type="entry name" value="Kinase-like_dom_sf"/>
</dbReference>
<comment type="similarity">
    <text evidence="9">Belongs to the protein kinase superfamily. Ser/Thr protein kinase family. CDPK subfamily.</text>
</comment>
<reference evidence="14" key="1">
    <citation type="submission" date="2021-09" db="EMBL/GenBank/DDBJ databases">
        <authorList>
            <consortium name="AG Swart"/>
            <person name="Singh M."/>
            <person name="Singh A."/>
            <person name="Seah K."/>
            <person name="Emmerich C."/>
        </authorList>
    </citation>
    <scope>NUCLEOTIDE SEQUENCE</scope>
    <source>
        <strain evidence="14">ATCC30299</strain>
    </source>
</reference>
<evidence type="ECO:0000256" key="7">
    <source>
        <dbReference type="ARBA" id="ARBA00022837"/>
    </source>
</evidence>
<keyword evidence="4" id="KW-0808">Transferase</keyword>
<dbReference type="GO" id="GO:0005524">
    <property type="term" value="F:ATP binding"/>
    <property type="evidence" value="ECO:0007669"/>
    <property type="project" value="UniProtKB-UniRule"/>
</dbReference>
<feature type="binding site" evidence="10">
    <location>
        <position position="63"/>
    </location>
    <ligand>
        <name>ATP</name>
        <dbReference type="ChEBI" id="CHEBI:30616"/>
    </ligand>
</feature>
<feature type="domain" description="EF-hand" evidence="13">
    <location>
        <begin position="330"/>
        <end position="365"/>
    </location>
</feature>
<dbReference type="Gene3D" id="3.30.200.20">
    <property type="entry name" value="Phosphorylase Kinase, domain 1"/>
    <property type="match status" value="1"/>
</dbReference>
<feature type="domain" description="EF-hand" evidence="13">
    <location>
        <begin position="402"/>
        <end position="437"/>
    </location>
</feature>
<dbReference type="InterPro" id="IPR018247">
    <property type="entry name" value="EF_Hand_1_Ca_BS"/>
</dbReference>
<dbReference type="FunFam" id="3.30.200.20:FF:000042">
    <property type="entry name" value="Aurora kinase A"/>
    <property type="match status" value="1"/>
</dbReference>
<dbReference type="PROSITE" id="PS50011">
    <property type="entry name" value="PROTEIN_KINASE_DOM"/>
    <property type="match status" value="1"/>
</dbReference>
<dbReference type="GO" id="GO:0005509">
    <property type="term" value="F:calcium ion binding"/>
    <property type="evidence" value="ECO:0007669"/>
    <property type="project" value="InterPro"/>
</dbReference>
<dbReference type="AlphaFoldDB" id="A0AAU9JNZ9"/>
<dbReference type="InterPro" id="IPR000719">
    <property type="entry name" value="Prot_kinase_dom"/>
</dbReference>
<evidence type="ECO:0000313" key="15">
    <source>
        <dbReference type="Proteomes" id="UP001162131"/>
    </source>
</evidence>
<dbReference type="SMART" id="SM00054">
    <property type="entry name" value="EFh"/>
    <property type="match status" value="3"/>
</dbReference>
<evidence type="ECO:0000256" key="2">
    <source>
        <dbReference type="ARBA" id="ARBA00011245"/>
    </source>
</evidence>
<evidence type="ECO:0000256" key="11">
    <source>
        <dbReference type="RuleBase" id="RU000304"/>
    </source>
</evidence>
<dbReference type="Gene3D" id="1.10.510.10">
    <property type="entry name" value="Transferase(Phosphotransferase) domain 1"/>
    <property type="match status" value="1"/>
</dbReference>
<evidence type="ECO:0000259" key="13">
    <source>
        <dbReference type="PROSITE" id="PS50222"/>
    </source>
</evidence>
<sequence length="473" mass="54472">MGIKVSKVKHTVSLDTMVERSSLTNQEISIHKAYKFGKIIGAGNFGVVREAFPTDSLIKVAIKAISKGMKGFDIKKASREVAILKSIDHPNIIRFNEAYEDDRNIFIVSEHCQGGHLWKKMITQRKLTEIEAQIYINQMLLAINYLHLHKIVHRDIKPENFLFVSPDHNELKLIDFGFAKKYNKFSSMRKCLGTSYYMAPEVLKGNYNQKCDEWGIGVIMYTMLCGELPFYSKDLHTAFEQIKKGAFCTTSENWDQISLEGKDLIGKLLSVNPSKRISAKKALNHPWFRTMTNSDPLVDGSLISSFQEYCKSSVFHKEILNMMIKYMTFSEIREINQLFLNFDKEKKGEISIKSFTRFLQSSLTSISIDTIKNLLKEIDTDKDGIINYTEFLAAAVSSIHQFTQDEIWFIFDQFDSERKGFITPNDIRRTLQRSGCTIEKDIESKLLKDIGRKNIAKIDFKGFLDIFTNGWRN</sequence>
<evidence type="ECO:0000256" key="8">
    <source>
        <dbReference type="ARBA" id="ARBA00022840"/>
    </source>
</evidence>
<name>A0AAU9JNZ9_9CILI</name>
<dbReference type="InterPro" id="IPR050205">
    <property type="entry name" value="CDPK_Ser/Thr_kinases"/>
</dbReference>
<dbReference type="InterPro" id="IPR008271">
    <property type="entry name" value="Ser/Thr_kinase_AS"/>
</dbReference>
<dbReference type="FunFam" id="1.10.510.10:FF:000571">
    <property type="entry name" value="Maternal embryonic leucine zipper kinase"/>
    <property type="match status" value="1"/>
</dbReference>
<dbReference type="PROSITE" id="PS00018">
    <property type="entry name" value="EF_HAND_1"/>
    <property type="match status" value="1"/>
</dbReference>
<keyword evidence="8 10" id="KW-0067">ATP-binding</keyword>
<dbReference type="PROSITE" id="PS50222">
    <property type="entry name" value="EF_HAND_2"/>
    <property type="match status" value="3"/>
</dbReference>
<dbReference type="SMART" id="SM00220">
    <property type="entry name" value="S_TKc"/>
    <property type="match status" value="1"/>
</dbReference>
<evidence type="ECO:0000256" key="5">
    <source>
        <dbReference type="ARBA" id="ARBA00022741"/>
    </source>
</evidence>
<dbReference type="PANTHER" id="PTHR24349">
    <property type="entry name" value="SERINE/THREONINE-PROTEIN KINASE"/>
    <property type="match status" value="1"/>
</dbReference>
<dbReference type="EMBL" id="CAJZBQ010000044">
    <property type="protein sequence ID" value="CAG9327719.1"/>
    <property type="molecule type" value="Genomic_DNA"/>
</dbReference>
<dbReference type="GO" id="GO:0004674">
    <property type="term" value="F:protein serine/threonine kinase activity"/>
    <property type="evidence" value="ECO:0007669"/>
    <property type="project" value="UniProtKB-KW"/>
</dbReference>
<dbReference type="Gene3D" id="1.10.238.10">
    <property type="entry name" value="EF-hand"/>
    <property type="match status" value="1"/>
</dbReference>
<gene>
    <name evidence="14" type="ORF">BSTOLATCC_MIC44347</name>
</gene>
<feature type="domain" description="EF-hand" evidence="13">
    <location>
        <begin position="366"/>
        <end position="401"/>
    </location>
</feature>
<keyword evidence="5 10" id="KW-0547">Nucleotide-binding</keyword>
<evidence type="ECO:0000256" key="3">
    <source>
        <dbReference type="ARBA" id="ARBA00022527"/>
    </source>
</evidence>
<dbReference type="CDD" id="cd05117">
    <property type="entry name" value="STKc_CAMK"/>
    <property type="match status" value="1"/>
</dbReference>
<evidence type="ECO:0000256" key="6">
    <source>
        <dbReference type="ARBA" id="ARBA00022777"/>
    </source>
</evidence>
<evidence type="ECO:0000259" key="12">
    <source>
        <dbReference type="PROSITE" id="PS50011"/>
    </source>
</evidence>
<dbReference type="PROSITE" id="PS00107">
    <property type="entry name" value="PROTEIN_KINASE_ATP"/>
    <property type="match status" value="1"/>
</dbReference>
<proteinExistence type="inferred from homology"/>
<dbReference type="Pfam" id="PF13499">
    <property type="entry name" value="EF-hand_7"/>
    <property type="match status" value="1"/>
</dbReference>
<keyword evidence="6" id="KW-0418">Kinase</keyword>
<dbReference type="InterPro" id="IPR002048">
    <property type="entry name" value="EF_hand_dom"/>
</dbReference>
<evidence type="ECO:0008006" key="16">
    <source>
        <dbReference type="Google" id="ProtNLM"/>
    </source>
</evidence>
<organism evidence="14 15">
    <name type="scientific">Blepharisma stoltei</name>
    <dbReference type="NCBI Taxonomy" id="1481888"/>
    <lineage>
        <taxon>Eukaryota</taxon>
        <taxon>Sar</taxon>
        <taxon>Alveolata</taxon>
        <taxon>Ciliophora</taxon>
        <taxon>Postciliodesmatophora</taxon>
        <taxon>Heterotrichea</taxon>
        <taxon>Heterotrichida</taxon>
        <taxon>Blepharismidae</taxon>
        <taxon>Blepharisma</taxon>
    </lineage>
</organism>
<comment type="cofactor">
    <cofactor evidence="1">
        <name>Mg(2+)</name>
        <dbReference type="ChEBI" id="CHEBI:18420"/>
    </cofactor>
</comment>
<evidence type="ECO:0000256" key="10">
    <source>
        <dbReference type="PROSITE-ProRule" id="PRU10141"/>
    </source>
</evidence>
<evidence type="ECO:0000313" key="14">
    <source>
        <dbReference type="EMBL" id="CAG9327719.1"/>
    </source>
</evidence>
<dbReference type="PROSITE" id="PS00108">
    <property type="entry name" value="PROTEIN_KINASE_ST"/>
    <property type="match status" value="1"/>
</dbReference>
<dbReference type="InterPro" id="IPR017441">
    <property type="entry name" value="Protein_kinase_ATP_BS"/>
</dbReference>
<evidence type="ECO:0000256" key="1">
    <source>
        <dbReference type="ARBA" id="ARBA00001946"/>
    </source>
</evidence>
<evidence type="ECO:0000256" key="9">
    <source>
        <dbReference type="ARBA" id="ARBA00024334"/>
    </source>
</evidence>
<comment type="caution">
    <text evidence="14">The sequence shown here is derived from an EMBL/GenBank/DDBJ whole genome shotgun (WGS) entry which is preliminary data.</text>
</comment>
<feature type="domain" description="Protein kinase" evidence="12">
    <location>
        <begin position="34"/>
        <end position="288"/>
    </location>
</feature>
<keyword evidence="7" id="KW-0106">Calcium</keyword>
<dbReference type="SUPFAM" id="SSF56112">
    <property type="entry name" value="Protein kinase-like (PK-like)"/>
    <property type="match status" value="1"/>
</dbReference>
<keyword evidence="3 11" id="KW-0723">Serine/threonine-protein kinase</keyword>
<protein>
    <recommendedName>
        <fullName evidence="16">Calcium-dependent protein kinase</fullName>
    </recommendedName>
</protein>
<dbReference type="Proteomes" id="UP001162131">
    <property type="component" value="Unassembled WGS sequence"/>
</dbReference>
<dbReference type="SUPFAM" id="SSF47473">
    <property type="entry name" value="EF-hand"/>
    <property type="match status" value="1"/>
</dbReference>
<accession>A0AAU9JNZ9</accession>